<name>A0A127A2V6_9MICC</name>
<comment type="subcellular location">
    <subcellularLocation>
        <location evidence="1">Cell envelope</location>
    </subcellularLocation>
</comment>
<dbReference type="Gene3D" id="3.40.50.1980">
    <property type="entry name" value="Nitrogenase molybdenum iron protein domain"/>
    <property type="match status" value="2"/>
</dbReference>
<accession>A0A127A2V6</accession>
<keyword evidence="2" id="KW-0813">Transport</keyword>
<sequence>MILLRPILTFCPPTRRTEASLRSTLSAPAWARTAARGAVAVAAVAALAACSPGGQGSPASPGQGGTVRVVASTNVYGDLARAVGGDRVTVTSIVSATSQDPHSYEATTHDRLAVSKASLVIENGGGYDPYMDPLVREADLGPDSVITAVETAGLAAGASAGRPAFNEHVWYDVSAMKKVTDAIAARLGALDPAGRDAYAGRARDVDGRLSGLESTLAALKSSAAGKSAVMTEAVPLYLLQAAGLRDATPTAYSSAVEEEQDVPPAALRATLDLVSSRSVALLAYNPQTESPQTQQLRAAAEAAKVPVVDFTETVPEGEDYLGWMSQNVAALKKALA</sequence>
<reference evidence="5 6" key="1">
    <citation type="submission" date="2016-02" db="EMBL/GenBank/DDBJ databases">
        <title>Complete genome of Sinomonas atrocyanea KCTC 3377.</title>
        <authorList>
            <person name="Kim K.M."/>
        </authorList>
    </citation>
    <scope>NUCLEOTIDE SEQUENCE [LARGE SCALE GENOMIC DNA]</scope>
    <source>
        <strain evidence="5 6">KCTC 3377</strain>
    </source>
</reference>
<dbReference type="PATRIC" id="fig|37927.3.peg.2639"/>
<keyword evidence="4" id="KW-0732">Signal</keyword>
<dbReference type="PANTHER" id="PTHR42953:SF1">
    <property type="entry name" value="METAL-BINDING PROTEIN HI_0362-RELATED"/>
    <property type="match status" value="1"/>
</dbReference>
<dbReference type="SUPFAM" id="SSF53807">
    <property type="entry name" value="Helical backbone' metal receptor"/>
    <property type="match status" value="1"/>
</dbReference>
<dbReference type="STRING" id="37927.SA2016_2564"/>
<dbReference type="GO" id="GO:0030313">
    <property type="term" value="C:cell envelope"/>
    <property type="evidence" value="ECO:0007669"/>
    <property type="project" value="UniProtKB-SubCell"/>
</dbReference>
<dbReference type="KEGG" id="satk:SA2016_2564"/>
<evidence type="ECO:0000256" key="2">
    <source>
        <dbReference type="ARBA" id="ARBA00022448"/>
    </source>
</evidence>
<evidence type="ECO:0000313" key="6">
    <source>
        <dbReference type="Proteomes" id="UP000070134"/>
    </source>
</evidence>
<dbReference type="GO" id="GO:0046872">
    <property type="term" value="F:metal ion binding"/>
    <property type="evidence" value="ECO:0007669"/>
    <property type="project" value="UniProtKB-KW"/>
</dbReference>
<evidence type="ECO:0000256" key="3">
    <source>
        <dbReference type="ARBA" id="ARBA00022723"/>
    </source>
</evidence>
<dbReference type="InterPro" id="IPR050492">
    <property type="entry name" value="Bact_metal-bind_prot9"/>
</dbReference>
<protein>
    <submittedName>
        <fullName evidence="5">ABC transporter substrate-binding protein</fullName>
    </submittedName>
</protein>
<dbReference type="PANTHER" id="PTHR42953">
    <property type="entry name" value="HIGH-AFFINITY ZINC UPTAKE SYSTEM PROTEIN ZNUA-RELATED"/>
    <property type="match status" value="1"/>
</dbReference>
<organism evidence="5 6">
    <name type="scientific">Sinomonas atrocyanea</name>
    <dbReference type="NCBI Taxonomy" id="37927"/>
    <lineage>
        <taxon>Bacteria</taxon>
        <taxon>Bacillati</taxon>
        <taxon>Actinomycetota</taxon>
        <taxon>Actinomycetes</taxon>
        <taxon>Micrococcales</taxon>
        <taxon>Micrococcaceae</taxon>
        <taxon>Sinomonas</taxon>
    </lineage>
</organism>
<dbReference type="InterPro" id="IPR006127">
    <property type="entry name" value="ZnuA-like"/>
</dbReference>
<dbReference type="Pfam" id="PF01297">
    <property type="entry name" value="ZnuA"/>
    <property type="match status" value="1"/>
</dbReference>
<keyword evidence="6" id="KW-1185">Reference proteome</keyword>
<gene>
    <name evidence="5" type="ORF">SA2016_2564</name>
</gene>
<evidence type="ECO:0000256" key="1">
    <source>
        <dbReference type="ARBA" id="ARBA00004196"/>
    </source>
</evidence>
<dbReference type="GO" id="GO:0030001">
    <property type="term" value="P:metal ion transport"/>
    <property type="evidence" value="ECO:0007669"/>
    <property type="project" value="InterPro"/>
</dbReference>
<keyword evidence="3" id="KW-0479">Metal-binding</keyword>
<evidence type="ECO:0000256" key="4">
    <source>
        <dbReference type="ARBA" id="ARBA00022729"/>
    </source>
</evidence>
<dbReference type="Proteomes" id="UP000070134">
    <property type="component" value="Chromosome"/>
</dbReference>
<evidence type="ECO:0000313" key="5">
    <source>
        <dbReference type="EMBL" id="AMM33231.1"/>
    </source>
</evidence>
<dbReference type="AlphaFoldDB" id="A0A127A2V6"/>
<proteinExistence type="predicted"/>
<dbReference type="EMBL" id="CP014518">
    <property type="protein sequence ID" value="AMM33231.1"/>
    <property type="molecule type" value="Genomic_DNA"/>
</dbReference>